<dbReference type="EMBL" id="JBBKZV010000016">
    <property type="protein sequence ID" value="MEJ8824785.1"/>
    <property type="molecule type" value="Genomic_DNA"/>
</dbReference>
<evidence type="ECO:0000313" key="2">
    <source>
        <dbReference type="Proteomes" id="UP001363010"/>
    </source>
</evidence>
<accession>A0ABU8W408</accession>
<keyword evidence="2" id="KW-1185">Reference proteome</keyword>
<sequence>MADIKPLELSDPASGTVDVRNGVTLTYFLEQFVFECSDALTAVFDLFVAGTRPGMLQWAVVNATSEQWRPVDEAVIKRMRDSLAPVGARKRKFTAFRVNDFGDEAPQYGFTLADRDKDKDQPDSLTLVQMTFPPVVVDEAHVENLCGFIDQCTALLKPVSGYCAPSLLPSESRQSVALAKIAGIALRHPGYDVAVNDLTQLDIGHKVRGARWITLLGPALQERLGGIEQVRRALPKEIEVRDVAGTATIRAGKTPELGDRNQQVDTPLLRDVARLLEPITLFGEVDMLSNFANFDDNLLRRWERRFLD</sequence>
<comment type="caution">
    <text evidence="1">The sequence shown here is derived from an EMBL/GenBank/DDBJ whole genome shotgun (WGS) entry which is preliminary data.</text>
</comment>
<protein>
    <submittedName>
        <fullName evidence="1">Type VI immunity family protein</fullName>
    </submittedName>
</protein>
<evidence type="ECO:0000313" key="1">
    <source>
        <dbReference type="EMBL" id="MEJ8824785.1"/>
    </source>
</evidence>
<dbReference type="Proteomes" id="UP001363010">
    <property type="component" value="Unassembled WGS sequence"/>
</dbReference>
<dbReference type="Pfam" id="PF11876">
    <property type="entry name" value="TsiV"/>
    <property type="match status" value="1"/>
</dbReference>
<reference evidence="1 2" key="1">
    <citation type="submission" date="2024-03" db="EMBL/GenBank/DDBJ databases">
        <title>Novel species of the genus Variovorax.</title>
        <authorList>
            <person name="Liu Q."/>
            <person name="Xin Y.-H."/>
        </authorList>
    </citation>
    <scope>NUCLEOTIDE SEQUENCE [LARGE SCALE GENOMIC DNA]</scope>
    <source>
        <strain evidence="1 2">KACC 18501</strain>
    </source>
</reference>
<dbReference type="RefSeq" id="WP_340365807.1">
    <property type="nucleotide sequence ID" value="NZ_JBBKZV010000016.1"/>
</dbReference>
<dbReference type="InterPro" id="IPR021815">
    <property type="entry name" value="TsiV"/>
</dbReference>
<name>A0ABU8W408_9BURK</name>
<gene>
    <name evidence="1" type="ORF">WKW80_22545</name>
</gene>
<organism evidence="1 2">
    <name type="scientific">Variovorax humicola</name>
    <dbReference type="NCBI Taxonomy" id="1769758"/>
    <lineage>
        <taxon>Bacteria</taxon>
        <taxon>Pseudomonadati</taxon>
        <taxon>Pseudomonadota</taxon>
        <taxon>Betaproteobacteria</taxon>
        <taxon>Burkholderiales</taxon>
        <taxon>Comamonadaceae</taxon>
        <taxon>Variovorax</taxon>
    </lineage>
</organism>
<proteinExistence type="predicted"/>